<evidence type="ECO:0000256" key="1">
    <source>
        <dbReference type="ARBA" id="ARBA00001933"/>
    </source>
</evidence>
<evidence type="ECO:0000256" key="4">
    <source>
        <dbReference type="RuleBase" id="RU004106"/>
    </source>
</evidence>
<dbReference type="AlphaFoldDB" id="I0IF46"/>
<dbReference type="PANTHER" id="PTHR42743">
    <property type="entry name" value="AMINO-ACID AMINOTRANSFERASE"/>
    <property type="match status" value="1"/>
</dbReference>
<dbReference type="InterPro" id="IPR043131">
    <property type="entry name" value="BCAT-like_N"/>
</dbReference>
<dbReference type="FunFam" id="3.20.10.10:FF:000002">
    <property type="entry name" value="D-alanine aminotransferase"/>
    <property type="match status" value="1"/>
</dbReference>
<keyword evidence="6" id="KW-0032">Aminotransferase</keyword>
<evidence type="ECO:0000256" key="5">
    <source>
        <dbReference type="RuleBase" id="RU004516"/>
    </source>
</evidence>
<dbReference type="PROSITE" id="PS00770">
    <property type="entry name" value="AA_TRANSFER_CLASS_4"/>
    <property type="match status" value="1"/>
</dbReference>
<dbReference type="STRING" id="1142394.PSMK_17250"/>
<dbReference type="InterPro" id="IPR043132">
    <property type="entry name" value="BCAT-like_C"/>
</dbReference>
<keyword evidence="6" id="KW-0808">Transferase</keyword>
<dbReference type="InterPro" id="IPR018300">
    <property type="entry name" value="Aminotrans_IV_CS"/>
</dbReference>
<keyword evidence="3 5" id="KW-0663">Pyridoxal phosphate</keyword>
<protein>
    <submittedName>
        <fullName evidence="6">D-amino acid aminotransferase</fullName>
        <ecNumber evidence="6">2.6.1.21</ecNumber>
    </submittedName>
</protein>
<evidence type="ECO:0000256" key="3">
    <source>
        <dbReference type="ARBA" id="ARBA00022898"/>
    </source>
</evidence>
<comment type="cofactor">
    <cofactor evidence="1 5">
        <name>pyridoxal 5'-phosphate</name>
        <dbReference type="ChEBI" id="CHEBI:597326"/>
    </cofactor>
</comment>
<comment type="similarity">
    <text evidence="2 4">Belongs to the class-IV pyridoxal-phosphate-dependent aminotransferase family.</text>
</comment>
<evidence type="ECO:0000313" key="6">
    <source>
        <dbReference type="EMBL" id="BAM03884.1"/>
    </source>
</evidence>
<dbReference type="GO" id="GO:0047810">
    <property type="term" value="F:D-alanine-2-oxoglutarate aminotransferase activity"/>
    <property type="evidence" value="ECO:0007669"/>
    <property type="project" value="UniProtKB-EC"/>
</dbReference>
<organism evidence="6 7">
    <name type="scientific">Phycisphaera mikurensis (strain NBRC 102666 / KCTC 22515 / FYK2301M01)</name>
    <dbReference type="NCBI Taxonomy" id="1142394"/>
    <lineage>
        <taxon>Bacteria</taxon>
        <taxon>Pseudomonadati</taxon>
        <taxon>Planctomycetota</taxon>
        <taxon>Phycisphaerae</taxon>
        <taxon>Phycisphaerales</taxon>
        <taxon>Phycisphaeraceae</taxon>
        <taxon>Phycisphaera</taxon>
    </lineage>
</organism>
<dbReference type="PANTHER" id="PTHR42743:SF10">
    <property type="entry name" value="D-ALANINE AMINOTRANSFERASE"/>
    <property type="match status" value="1"/>
</dbReference>
<sequence>MIVYADGGFREKDEAFYPLEERGVLFADGVYEVVRYDRGRPFEMDAHVRRLRASLAGIGLPWPGVEAAASLSDELVRRNGLPDARVYWQVTRSAAGGPGKRSFVHPEKPEPAITMIAYPAEPLDPAAPVEAGEAVIVEDVRWHRCGIKSLMLLPASMAKTEAKRRGAVEALFERAKPGAAGTHITEGSSTNAFAVIGGVLRTHPADGWVLAGVTRAVLLEAARSAALAVEERAFTRAELLAASEAFACSTTQVTALTSVEGTPIGGGKAGEVTRRLAAAYVRRVLGA</sequence>
<dbReference type="SUPFAM" id="SSF56752">
    <property type="entry name" value="D-aminoacid aminotransferase-like PLP-dependent enzymes"/>
    <property type="match status" value="1"/>
</dbReference>
<dbReference type="RefSeq" id="WP_014437102.1">
    <property type="nucleotide sequence ID" value="NC_017080.1"/>
</dbReference>
<dbReference type="Gene3D" id="3.20.10.10">
    <property type="entry name" value="D-amino Acid Aminotransferase, subunit A, domain 2"/>
    <property type="match status" value="1"/>
</dbReference>
<evidence type="ECO:0000256" key="2">
    <source>
        <dbReference type="ARBA" id="ARBA00009320"/>
    </source>
</evidence>
<evidence type="ECO:0000313" key="7">
    <source>
        <dbReference type="Proteomes" id="UP000007881"/>
    </source>
</evidence>
<reference evidence="6 7" key="1">
    <citation type="submission" date="2012-02" db="EMBL/GenBank/DDBJ databases">
        <title>Complete genome sequence of Phycisphaera mikurensis NBRC 102666.</title>
        <authorList>
            <person name="Ankai A."/>
            <person name="Hosoyama A."/>
            <person name="Terui Y."/>
            <person name="Sekine M."/>
            <person name="Fukai R."/>
            <person name="Kato Y."/>
            <person name="Nakamura S."/>
            <person name="Yamada-Narita S."/>
            <person name="Kawakoshi A."/>
            <person name="Fukunaga Y."/>
            <person name="Yamazaki S."/>
            <person name="Fujita N."/>
        </authorList>
    </citation>
    <scope>NUCLEOTIDE SEQUENCE [LARGE SCALE GENOMIC DNA]</scope>
    <source>
        <strain evidence="7">NBRC 102666 / KCTC 22515 / FYK2301M01</strain>
    </source>
</reference>
<dbReference type="HOGENOM" id="CLU_020844_4_1_0"/>
<dbReference type="Pfam" id="PF01063">
    <property type="entry name" value="Aminotran_4"/>
    <property type="match status" value="1"/>
</dbReference>
<dbReference type="EC" id="2.6.1.21" evidence="6"/>
<dbReference type="GO" id="GO:0046394">
    <property type="term" value="P:carboxylic acid biosynthetic process"/>
    <property type="evidence" value="ECO:0007669"/>
    <property type="project" value="UniProtKB-ARBA"/>
</dbReference>
<dbReference type="InterPro" id="IPR036038">
    <property type="entry name" value="Aminotransferase-like"/>
</dbReference>
<proteinExistence type="inferred from homology"/>
<dbReference type="OrthoDB" id="9805628at2"/>
<accession>I0IF46</accession>
<dbReference type="GO" id="GO:0008652">
    <property type="term" value="P:amino acid biosynthetic process"/>
    <property type="evidence" value="ECO:0007669"/>
    <property type="project" value="UniProtKB-ARBA"/>
</dbReference>
<gene>
    <name evidence="6" type="ordered locus">PSMK_17250</name>
</gene>
<dbReference type="KEGG" id="phm:PSMK_17250"/>
<name>I0IF46_PHYMF</name>
<dbReference type="Proteomes" id="UP000007881">
    <property type="component" value="Chromosome"/>
</dbReference>
<dbReference type="Gene3D" id="3.30.470.10">
    <property type="match status" value="1"/>
</dbReference>
<dbReference type="GO" id="GO:0005829">
    <property type="term" value="C:cytosol"/>
    <property type="evidence" value="ECO:0007669"/>
    <property type="project" value="TreeGrafter"/>
</dbReference>
<dbReference type="EMBL" id="AP012338">
    <property type="protein sequence ID" value="BAM03884.1"/>
    <property type="molecule type" value="Genomic_DNA"/>
</dbReference>
<dbReference type="InterPro" id="IPR001544">
    <property type="entry name" value="Aminotrans_IV"/>
</dbReference>
<dbReference type="InterPro" id="IPR050571">
    <property type="entry name" value="Class-IV_PLP-Dep_Aminotrnsfr"/>
</dbReference>
<keyword evidence="7" id="KW-1185">Reference proteome</keyword>
<dbReference type="eggNOG" id="COG0115">
    <property type="taxonomic scope" value="Bacteria"/>
</dbReference>